<evidence type="ECO:0000313" key="3">
    <source>
        <dbReference type="Proteomes" id="UP000006233"/>
    </source>
</evidence>
<dbReference type="Gene3D" id="3.40.50.1820">
    <property type="entry name" value="alpha/beta hydrolase"/>
    <property type="match status" value="1"/>
</dbReference>
<keyword evidence="1" id="KW-0732">Signal</keyword>
<evidence type="ECO:0000256" key="1">
    <source>
        <dbReference type="ARBA" id="ARBA00022729"/>
    </source>
</evidence>
<dbReference type="InterPro" id="IPR029058">
    <property type="entry name" value="AB_hydrolase_fold"/>
</dbReference>
<gene>
    <name evidence="2" type="ORF">GCWU000323_01060</name>
</gene>
<dbReference type="STRING" id="634994.GCWU000323_01060"/>
<sequence>MPKNYDPSKKYPMVVFMHDAGAVSSETEYTLSQGNGATVWASPEWQEKHPSFVLAPQYEVVTVNDNYEYGPELDRTVELINSLTGKYSIDKDRIYNTGQSMGGMSSISLDSRYPDLFGGSYIVASKWDVNVTEPMKNQNIWFVASEGDPGAYPSLTEISDYLEKNGAKVQRMTVDAEQNQDEVNKEVQSKIENGYNIYYTVYKNGNHRYTWQHAYDMKPAMEWLFKQKRNSSKMK</sequence>
<dbReference type="AlphaFoldDB" id="C9MWY9"/>
<dbReference type="PANTHER" id="PTHR43037:SF1">
    <property type="entry name" value="BLL1128 PROTEIN"/>
    <property type="match status" value="1"/>
</dbReference>
<protein>
    <recommendedName>
        <fullName evidence="4">Esterase</fullName>
    </recommendedName>
</protein>
<comment type="caution">
    <text evidence="2">The sequence shown here is derived from an EMBL/GenBank/DDBJ whole genome shotgun (WGS) entry which is preliminary data.</text>
</comment>
<accession>C9MWY9</accession>
<dbReference type="HOGENOM" id="CLU_064094_0_0_0"/>
<dbReference type="SUPFAM" id="SSF53474">
    <property type="entry name" value="alpha/beta-Hydrolases"/>
    <property type="match status" value="1"/>
</dbReference>
<dbReference type="EMBL" id="ACVB02000008">
    <property type="protein sequence ID" value="EEX75005.1"/>
    <property type="molecule type" value="Genomic_DNA"/>
</dbReference>
<evidence type="ECO:0008006" key="4">
    <source>
        <dbReference type="Google" id="ProtNLM"/>
    </source>
</evidence>
<dbReference type="Proteomes" id="UP000006233">
    <property type="component" value="Unassembled WGS sequence"/>
</dbReference>
<proteinExistence type="predicted"/>
<dbReference type="eggNOG" id="COG4099">
    <property type="taxonomic scope" value="Bacteria"/>
</dbReference>
<dbReference type="InterPro" id="IPR050955">
    <property type="entry name" value="Plant_Biomass_Hydrol_Est"/>
</dbReference>
<reference evidence="2 3" key="1">
    <citation type="submission" date="2009-09" db="EMBL/GenBank/DDBJ databases">
        <authorList>
            <person name="Weinstock G."/>
            <person name="Sodergren E."/>
            <person name="Clifton S."/>
            <person name="Fulton L."/>
            <person name="Fulton B."/>
            <person name="Courtney L."/>
            <person name="Fronick C."/>
            <person name="Harrison M."/>
            <person name="Strong C."/>
            <person name="Farmer C."/>
            <person name="Delahaunty K."/>
            <person name="Markovic C."/>
            <person name="Hall O."/>
            <person name="Minx P."/>
            <person name="Tomlinson C."/>
            <person name="Mitreva M."/>
            <person name="Nelson J."/>
            <person name="Hou S."/>
            <person name="Wollam A."/>
            <person name="Pepin K.H."/>
            <person name="Johnson M."/>
            <person name="Bhonagiri V."/>
            <person name="Nash W.E."/>
            <person name="Warren W."/>
            <person name="Chinwalla A."/>
            <person name="Mardis E.R."/>
            <person name="Wilson R.K."/>
        </authorList>
    </citation>
    <scope>NUCLEOTIDE SEQUENCE [LARGE SCALE GENOMIC DNA]</scope>
    <source>
        <strain evidence="2 3">F0254</strain>
    </source>
</reference>
<dbReference type="PANTHER" id="PTHR43037">
    <property type="entry name" value="UNNAMED PRODUCT-RELATED"/>
    <property type="match status" value="1"/>
</dbReference>
<organism evidence="2 3">
    <name type="scientific">Leptotrichia hofstadii F0254</name>
    <dbReference type="NCBI Taxonomy" id="634994"/>
    <lineage>
        <taxon>Bacteria</taxon>
        <taxon>Fusobacteriati</taxon>
        <taxon>Fusobacteriota</taxon>
        <taxon>Fusobacteriia</taxon>
        <taxon>Fusobacteriales</taxon>
        <taxon>Leptotrichiaceae</taxon>
        <taxon>Leptotrichia</taxon>
    </lineage>
</organism>
<evidence type="ECO:0000313" key="2">
    <source>
        <dbReference type="EMBL" id="EEX75005.1"/>
    </source>
</evidence>
<name>C9MWY9_9FUSO</name>